<reference evidence="2 3" key="1">
    <citation type="submission" date="2007-03" db="EMBL/GenBank/DDBJ databases">
        <authorList>
            <person name="Stal L."/>
            <person name="Ferriera S."/>
            <person name="Johnson J."/>
            <person name="Kravitz S."/>
            <person name="Beeson K."/>
            <person name="Sutton G."/>
            <person name="Rogers Y.-H."/>
            <person name="Friedman R."/>
            <person name="Frazier M."/>
            <person name="Venter J.C."/>
        </authorList>
    </citation>
    <scope>NUCLEOTIDE SEQUENCE [LARGE SCALE GENOMIC DNA]</scope>
    <source>
        <strain evidence="2 3">CCY0110</strain>
    </source>
</reference>
<comment type="caution">
    <text evidence="2">The sequence shown here is derived from an EMBL/GenBank/DDBJ whole genome shotgun (WGS) entry which is preliminary data.</text>
</comment>
<dbReference type="InterPro" id="IPR051043">
    <property type="entry name" value="Sulfatase_Mod_Factor_Kinase"/>
</dbReference>
<dbReference type="GO" id="GO:0120147">
    <property type="term" value="F:formylglycine-generating oxidase activity"/>
    <property type="evidence" value="ECO:0007669"/>
    <property type="project" value="TreeGrafter"/>
</dbReference>
<sequence>MSKFSKESLQQWTYCTPTVNCYGQILKITTHTAFYYTESLRENVNLEMVSIPNGTFPMGTDEVEIERLVEKFDWDGYRCEKPQHNVTLSPFFMGKYPITQVQWKAIASQTDLKVNIELDENPSDFKGDNLPVERVSRDEAVEFCQRLSKLTRKDYRLPSEAQWEYACHAVTKPLDLENNETYPPFYFGETLTGKLANYVASQTYAKESPGQETEQTTPVGQFPPNAFGLYDMHGLVWEWCADDWYENYENAPSDGSAWVDREKKENDLCSVLRGGSWSDDPDVCRCAFRFGNVKSKERDNTYGFRVVCVFGGKFK</sequence>
<feature type="domain" description="Sulfatase-modifying factor enzyme-like" evidence="1">
    <location>
        <begin position="47"/>
        <end position="307"/>
    </location>
</feature>
<proteinExistence type="predicted"/>
<accession>A3IWT9</accession>
<dbReference type="AlphaFoldDB" id="A3IWT9"/>
<dbReference type="Pfam" id="PF03781">
    <property type="entry name" value="FGE-sulfatase"/>
    <property type="match status" value="1"/>
</dbReference>
<dbReference type="InterPro" id="IPR042095">
    <property type="entry name" value="SUMF_sf"/>
</dbReference>
<dbReference type="PANTHER" id="PTHR23150:SF19">
    <property type="entry name" value="FORMYLGLYCINE-GENERATING ENZYME"/>
    <property type="match status" value="1"/>
</dbReference>
<protein>
    <recommendedName>
        <fullName evidence="1">Sulfatase-modifying factor enzyme-like domain-containing protein</fullName>
    </recommendedName>
</protein>
<dbReference type="InterPro" id="IPR005532">
    <property type="entry name" value="SUMF_dom"/>
</dbReference>
<keyword evidence="3" id="KW-1185">Reference proteome</keyword>
<dbReference type="RefSeq" id="WP_008277845.1">
    <property type="nucleotide sequence ID" value="NZ_AAXW01000056.1"/>
</dbReference>
<dbReference type="PANTHER" id="PTHR23150">
    <property type="entry name" value="SULFATASE MODIFYING FACTOR 1, 2"/>
    <property type="match status" value="1"/>
</dbReference>
<dbReference type="EMBL" id="AAXW01000056">
    <property type="protein sequence ID" value="EAZ89041.1"/>
    <property type="molecule type" value="Genomic_DNA"/>
</dbReference>
<evidence type="ECO:0000313" key="2">
    <source>
        <dbReference type="EMBL" id="EAZ89041.1"/>
    </source>
</evidence>
<dbReference type="Gene3D" id="3.90.1580.10">
    <property type="entry name" value="paralog of FGE (formylglycine-generating enzyme)"/>
    <property type="match status" value="1"/>
</dbReference>
<evidence type="ECO:0000259" key="1">
    <source>
        <dbReference type="Pfam" id="PF03781"/>
    </source>
</evidence>
<dbReference type="InterPro" id="IPR016187">
    <property type="entry name" value="CTDL_fold"/>
</dbReference>
<gene>
    <name evidence="2" type="ORF">CY0110_01320</name>
</gene>
<evidence type="ECO:0000313" key="3">
    <source>
        <dbReference type="Proteomes" id="UP000003781"/>
    </source>
</evidence>
<dbReference type="Proteomes" id="UP000003781">
    <property type="component" value="Unassembled WGS sequence"/>
</dbReference>
<dbReference type="eggNOG" id="COG1262">
    <property type="taxonomic scope" value="Bacteria"/>
</dbReference>
<organism evidence="2 3">
    <name type="scientific">Crocosphaera chwakensis CCY0110</name>
    <dbReference type="NCBI Taxonomy" id="391612"/>
    <lineage>
        <taxon>Bacteria</taxon>
        <taxon>Bacillati</taxon>
        <taxon>Cyanobacteriota</taxon>
        <taxon>Cyanophyceae</taxon>
        <taxon>Oscillatoriophycideae</taxon>
        <taxon>Chroococcales</taxon>
        <taxon>Aphanothecaceae</taxon>
        <taxon>Crocosphaera</taxon>
        <taxon>Crocosphaera chwakensis</taxon>
    </lineage>
</organism>
<dbReference type="SUPFAM" id="SSF56436">
    <property type="entry name" value="C-type lectin-like"/>
    <property type="match status" value="1"/>
</dbReference>
<name>A3IWT9_9CHRO</name>